<dbReference type="InterPro" id="IPR046450">
    <property type="entry name" value="PA_dom_sf"/>
</dbReference>
<dbReference type="Pfam" id="PF02368">
    <property type="entry name" value="Big_2"/>
    <property type="match status" value="1"/>
</dbReference>
<dbReference type="Pfam" id="PF00082">
    <property type="entry name" value="Peptidase_S8"/>
    <property type="match status" value="1"/>
</dbReference>
<dbReference type="Gene3D" id="3.50.30.30">
    <property type="match status" value="1"/>
</dbReference>
<dbReference type="GO" id="GO:0016020">
    <property type="term" value="C:membrane"/>
    <property type="evidence" value="ECO:0007669"/>
    <property type="project" value="InterPro"/>
</dbReference>
<evidence type="ECO:0000313" key="15">
    <source>
        <dbReference type="Proteomes" id="UP000824111"/>
    </source>
</evidence>
<dbReference type="InterPro" id="IPR034216">
    <property type="entry name" value="C5a_Peptidase"/>
</dbReference>
<keyword evidence="2" id="KW-0964">Secreted</keyword>
<dbReference type="InterPro" id="IPR002105">
    <property type="entry name" value="Dockerin_1_rpt"/>
</dbReference>
<feature type="signal peptide" evidence="11">
    <location>
        <begin position="1"/>
        <end position="27"/>
    </location>
</feature>
<feature type="domain" description="EF-hand" evidence="12">
    <location>
        <begin position="1315"/>
        <end position="1334"/>
    </location>
</feature>
<dbReference type="Proteomes" id="UP000824111">
    <property type="component" value="Unassembled WGS sequence"/>
</dbReference>
<accession>A0A9D1LUX6</accession>
<evidence type="ECO:0000256" key="5">
    <source>
        <dbReference type="ARBA" id="ARBA00022737"/>
    </source>
</evidence>
<keyword evidence="5" id="KW-0677">Repeat</keyword>
<feature type="chain" id="PRO_5038854886" evidence="11">
    <location>
        <begin position="28"/>
        <end position="1334"/>
    </location>
</feature>
<dbReference type="InterPro" id="IPR008964">
    <property type="entry name" value="Invasin/intimin_cell_adhesion"/>
</dbReference>
<sequence>MIQKLKRYTAAVMSACVLLSGFPAVYAQDDSQSLFQPVRGEIGGAAANESDRVRIIVELEEEPLLAYHSEINTFSSVQDFIESDAGKEIEKTNAENRKRIKNSFMRSNMDIEIEREYSSVLNGFSVEANYGDLQAIKETEGVKNAFVESFYKKIEPVENTTLTTDSVPAIGGDIVGEDFGYTGKSSVVAIIDSGLDTSHEAFASVNNPKYTMEDIAEIAANSKLTIGTLAVSAVYKSEKIPYAYDYADVDTNVSGGDSHGTHVAGIVGANSGGVVQGVAPDTQLLIMKVFGDSAAGAYDTDILSALDDAVKLGADAINMSLGTPGGFSEDSAKTMREVYNRVENAGIGLYCAAGNEYSAPYQGASGNDLPLAANPDYGIVGSPSTYSAAVSVASMNNIKSTSPYFLLGEQQIRYNDAAEEKSGQLVSLSGSYTYVDCGEGAAADFEGKDVKGKIALIRRGGEENGEPLSFMQKEEHAKNAGAVAAIIYDNVDGALVSMATGGLIPCVFISKSDGERMCSAADKTVQISETYIGRFSDAYSGKMSDFSSWGTTQDLQIKPEITAPGGDIYSTLPGSLYGSMSGTSMASPHMAGAAVVMDQYIREEQNGLNMPQTDKNKLSHALMMSTALPLKDENGNLYSPRKQGAGLVQLDKAVTTGAYLLNTDGGRPKAELGDSRDGTYDFSFDMHSLCDEETAYQVNVTVLTENTVTENGNTYIAQSSRTLDAEEITIETADTVTLAPHDRETVNVSLALTSAGKQNLEKDFPNGIYVEGYVTLTPEDPAEVTLSYPFLGFYGDWSALDIFDSDVYDEEPAAIYEMQLGQFRNSDGGGYLLGQNLYVEGADAFRADRIAIQGGDKAKNVTAAVSLLRNVDELTFSAEDSDGNLVYTESMEQVSKTYYMDESAFYTPMADKGWIPFDVWNTPLDDGNYVYTVTGIIGQEEQTRSYPVVIDSDEPEILASSIEGSQWKLTLRDNHFIQAVCVTASGSTPLTEWIEPDAETAGESVEVVFDLSDSVFRGLNQAKIAMIDYAGNQFVSDYYSLEGSQIIEPESVSLDKTQLLMHVGDTVLLNAMVLPQNASNRTVTWVSQDPAVASVSGQGRVTALKAGETTVTATTVNGLTANCRISVSDAEEEDKNVIASVSAPAQAAVGAELPFTFQLGQMERVATVSFTFKKDADLQYDKLEGESGFTSLGVKWNSDGTGTAALSYLQDGAGGSLTKQALTDIANLYFKTQQDSGAYGIELTDVAVAGYDAQGNAVFFTTDIKNSRAEITVADPDRYDVNKDGVVDLLDITYCQKYYRETSSSIGWADISNCDLDGNGIIDVEDMILLLQMI</sequence>
<dbReference type="PROSITE" id="PS00018">
    <property type="entry name" value="EF_HAND_1"/>
    <property type="match status" value="2"/>
</dbReference>
<feature type="domain" description="Dockerin" evidence="13">
    <location>
        <begin position="1269"/>
        <end position="1334"/>
    </location>
</feature>
<evidence type="ECO:0000256" key="6">
    <source>
        <dbReference type="ARBA" id="ARBA00022801"/>
    </source>
</evidence>
<keyword evidence="7 9" id="KW-0720">Serine protease</keyword>
<dbReference type="InterPro" id="IPR018247">
    <property type="entry name" value="EF_Hand_1_Ca_BS"/>
</dbReference>
<dbReference type="PROSITE" id="PS51766">
    <property type="entry name" value="DOCKERIN"/>
    <property type="match status" value="1"/>
</dbReference>
<evidence type="ECO:0000256" key="2">
    <source>
        <dbReference type="ARBA" id="ARBA00022525"/>
    </source>
</evidence>
<dbReference type="InterPro" id="IPR023827">
    <property type="entry name" value="Peptidase_S8_Asp-AS"/>
</dbReference>
<dbReference type="GO" id="GO:0004553">
    <property type="term" value="F:hydrolase activity, hydrolyzing O-glycosyl compounds"/>
    <property type="evidence" value="ECO:0007669"/>
    <property type="project" value="InterPro"/>
</dbReference>
<dbReference type="Pfam" id="PF06280">
    <property type="entry name" value="fn3_5"/>
    <property type="match status" value="1"/>
</dbReference>
<dbReference type="Gene3D" id="1.10.1330.10">
    <property type="entry name" value="Dockerin domain"/>
    <property type="match status" value="1"/>
</dbReference>
<dbReference type="InterPro" id="IPR003137">
    <property type="entry name" value="PA_domain"/>
</dbReference>
<dbReference type="SUPFAM" id="SSF52743">
    <property type="entry name" value="Subtilisin-like"/>
    <property type="match status" value="1"/>
</dbReference>
<evidence type="ECO:0000259" key="12">
    <source>
        <dbReference type="PROSITE" id="PS50222"/>
    </source>
</evidence>
<dbReference type="PANTHER" id="PTHR43399:SF4">
    <property type="entry name" value="CELL WALL-ASSOCIATED PROTEASE"/>
    <property type="match status" value="1"/>
</dbReference>
<dbReference type="InterPro" id="IPR022398">
    <property type="entry name" value="Peptidase_S8_His-AS"/>
</dbReference>
<evidence type="ECO:0000256" key="11">
    <source>
        <dbReference type="SAM" id="SignalP"/>
    </source>
</evidence>
<evidence type="ECO:0000256" key="10">
    <source>
        <dbReference type="RuleBase" id="RU003355"/>
    </source>
</evidence>
<dbReference type="Gene3D" id="3.40.50.200">
    <property type="entry name" value="Peptidase S8/S53 domain"/>
    <property type="match status" value="1"/>
</dbReference>
<dbReference type="GO" id="GO:0005509">
    <property type="term" value="F:calcium ion binding"/>
    <property type="evidence" value="ECO:0007669"/>
    <property type="project" value="InterPro"/>
</dbReference>
<evidence type="ECO:0000256" key="3">
    <source>
        <dbReference type="ARBA" id="ARBA00022670"/>
    </source>
</evidence>
<dbReference type="InterPro" id="IPR010435">
    <property type="entry name" value="C5a/SBT2-like_Fn3"/>
</dbReference>
<dbReference type="CDD" id="cd02133">
    <property type="entry name" value="PA_C5a_like"/>
    <property type="match status" value="1"/>
</dbReference>
<reference evidence="14" key="2">
    <citation type="journal article" date="2021" name="PeerJ">
        <title>Extensive microbial diversity within the chicken gut microbiome revealed by metagenomics and culture.</title>
        <authorList>
            <person name="Gilroy R."/>
            <person name="Ravi A."/>
            <person name="Getino M."/>
            <person name="Pursley I."/>
            <person name="Horton D.L."/>
            <person name="Alikhan N.F."/>
            <person name="Baker D."/>
            <person name="Gharbi K."/>
            <person name="Hall N."/>
            <person name="Watson M."/>
            <person name="Adriaenssens E.M."/>
            <person name="Foster-Nyarko E."/>
            <person name="Jarju S."/>
            <person name="Secka A."/>
            <person name="Antonio M."/>
            <person name="Oren A."/>
            <person name="Chaudhuri R.R."/>
            <person name="La Ragione R."/>
            <person name="Hildebrand F."/>
            <person name="Pallen M.J."/>
        </authorList>
    </citation>
    <scope>NUCLEOTIDE SEQUENCE</scope>
    <source>
        <strain evidence="14">ChiSjej4B22-9803</strain>
    </source>
</reference>
<keyword evidence="6 9" id="KW-0378">Hydrolase</keyword>
<dbReference type="SUPFAM" id="SSF52025">
    <property type="entry name" value="PA domain"/>
    <property type="match status" value="1"/>
</dbReference>
<dbReference type="GO" id="GO:0004252">
    <property type="term" value="F:serine-type endopeptidase activity"/>
    <property type="evidence" value="ECO:0007669"/>
    <property type="project" value="UniProtKB-UniRule"/>
</dbReference>
<gene>
    <name evidence="14" type="ORF">IAB04_03725</name>
</gene>
<dbReference type="InterPro" id="IPR000209">
    <property type="entry name" value="Peptidase_S8/S53_dom"/>
</dbReference>
<dbReference type="Gene3D" id="2.60.40.1080">
    <property type="match status" value="1"/>
</dbReference>
<organism evidence="14 15">
    <name type="scientific">Candidatus Avimonoglobus intestinipullorum</name>
    <dbReference type="NCBI Taxonomy" id="2840699"/>
    <lineage>
        <taxon>Bacteria</taxon>
        <taxon>Bacillati</taxon>
        <taxon>Bacillota</taxon>
        <taxon>Clostridia</taxon>
        <taxon>Eubacteriales</taxon>
        <taxon>Candidatus Avimonoglobus</taxon>
    </lineage>
</organism>
<reference evidence="14" key="1">
    <citation type="submission" date="2020-10" db="EMBL/GenBank/DDBJ databases">
        <authorList>
            <person name="Gilroy R."/>
        </authorList>
    </citation>
    <scope>NUCLEOTIDE SEQUENCE</scope>
    <source>
        <strain evidence="14">ChiSjej4B22-9803</strain>
    </source>
</reference>
<dbReference type="InterPro" id="IPR002048">
    <property type="entry name" value="EF_hand_dom"/>
</dbReference>
<evidence type="ECO:0000256" key="8">
    <source>
        <dbReference type="PIRSR" id="PIRSR615500-1"/>
    </source>
</evidence>
<name>A0A9D1LUX6_9FIRM</name>
<dbReference type="InterPro" id="IPR015500">
    <property type="entry name" value="Peptidase_S8_subtilisin-rel"/>
</dbReference>
<dbReference type="SUPFAM" id="SSF63446">
    <property type="entry name" value="Type I dockerin domain"/>
    <property type="match status" value="1"/>
</dbReference>
<dbReference type="PROSITE" id="PS50222">
    <property type="entry name" value="EF_HAND_2"/>
    <property type="match status" value="1"/>
</dbReference>
<dbReference type="PRINTS" id="PR00723">
    <property type="entry name" value="SUBTILISIN"/>
</dbReference>
<evidence type="ECO:0000256" key="7">
    <source>
        <dbReference type="ARBA" id="ARBA00022825"/>
    </source>
</evidence>
<dbReference type="PROSITE" id="PS00137">
    <property type="entry name" value="SUBTILASE_HIS"/>
    <property type="match status" value="1"/>
</dbReference>
<dbReference type="InterPro" id="IPR023828">
    <property type="entry name" value="Peptidase_S8_Ser-AS"/>
</dbReference>
<dbReference type="Gene3D" id="2.60.40.1710">
    <property type="entry name" value="Subtilisin-like superfamily"/>
    <property type="match status" value="1"/>
</dbReference>
<keyword evidence="4 11" id="KW-0732">Signal</keyword>
<dbReference type="CDD" id="cd14256">
    <property type="entry name" value="Dockerin_I"/>
    <property type="match status" value="1"/>
</dbReference>
<dbReference type="Pfam" id="PF00404">
    <property type="entry name" value="Dockerin_1"/>
    <property type="match status" value="1"/>
</dbReference>
<dbReference type="InterPro" id="IPR051048">
    <property type="entry name" value="Peptidase_S8/S53_subtilisin"/>
</dbReference>
<keyword evidence="3 9" id="KW-0645">Protease</keyword>
<dbReference type="InterPro" id="IPR036852">
    <property type="entry name" value="Peptidase_S8/S53_dom_sf"/>
</dbReference>
<dbReference type="GO" id="GO:0006508">
    <property type="term" value="P:proteolysis"/>
    <property type="evidence" value="ECO:0007669"/>
    <property type="project" value="UniProtKB-KW"/>
</dbReference>
<evidence type="ECO:0000259" key="13">
    <source>
        <dbReference type="PROSITE" id="PS51766"/>
    </source>
</evidence>
<feature type="active site" description="Charge relay system" evidence="8 9">
    <location>
        <position position="192"/>
    </location>
</feature>
<dbReference type="EMBL" id="DVND01000098">
    <property type="protein sequence ID" value="HIU48447.1"/>
    <property type="molecule type" value="Genomic_DNA"/>
</dbReference>
<dbReference type="SUPFAM" id="SSF49373">
    <property type="entry name" value="Invasin/intimin cell-adhesion fragments"/>
    <property type="match status" value="1"/>
</dbReference>
<feature type="active site" description="Charge relay system" evidence="8 9">
    <location>
        <position position="584"/>
    </location>
</feature>
<dbReference type="CDD" id="cd07475">
    <property type="entry name" value="Peptidases_S8_C5a_Peptidase"/>
    <property type="match status" value="1"/>
</dbReference>
<dbReference type="InterPro" id="IPR016134">
    <property type="entry name" value="Dockerin_dom"/>
</dbReference>
<comment type="similarity">
    <text evidence="1 9 10">Belongs to the peptidase S8 family.</text>
</comment>
<dbReference type="Pfam" id="PF02225">
    <property type="entry name" value="PA"/>
    <property type="match status" value="1"/>
</dbReference>
<dbReference type="InterPro" id="IPR036439">
    <property type="entry name" value="Dockerin_dom_sf"/>
</dbReference>
<dbReference type="SMART" id="SM00635">
    <property type="entry name" value="BID_2"/>
    <property type="match status" value="1"/>
</dbReference>
<dbReference type="GO" id="GO:0000272">
    <property type="term" value="P:polysaccharide catabolic process"/>
    <property type="evidence" value="ECO:0007669"/>
    <property type="project" value="InterPro"/>
</dbReference>
<dbReference type="InterPro" id="IPR003343">
    <property type="entry name" value="Big_2"/>
</dbReference>
<dbReference type="PROSITE" id="PS51892">
    <property type="entry name" value="SUBTILASE"/>
    <property type="match status" value="1"/>
</dbReference>
<dbReference type="PROSITE" id="PS00138">
    <property type="entry name" value="SUBTILASE_SER"/>
    <property type="match status" value="1"/>
</dbReference>
<evidence type="ECO:0000313" key="14">
    <source>
        <dbReference type="EMBL" id="HIU48447.1"/>
    </source>
</evidence>
<evidence type="ECO:0000256" key="1">
    <source>
        <dbReference type="ARBA" id="ARBA00011073"/>
    </source>
</evidence>
<protein>
    <submittedName>
        <fullName evidence="14">S8 family serine peptidase</fullName>
    </submittedName>
</protein>
<evidence type="ECO:0000256" key="9">
    <source>
        <dbReference type="PROSITE-ProRule" id="PRU01240"/>
    </source>
</evidence>
<evidence type="ECO:0000256" key="4">
    <source>
        <dbReference type="ARBA" id="ARBA00022729"/>
    </source>
</evidence>
<dbReference type="PROSITE" id="PS00136">
    <property type="entry name" value="SUBTILASE_ASP"/>
    <property type="match status" value="1"/>
</dbReference>
<feature type="active site" description="Charge relay system" evidence="8 9">
    <location>
        <position position="259"/>
    </location>
</feature>
<dbReference type="PANTHER" id="PTHR43399">
    <property type="entry name" value="SUBTILISIN-RELATED"/>
    <property type="match status" value="1"/>
</dbReference>
<comment type="caution">
    <text evidence="14">The sequence shown here is derived from an EMBL/GenBank/DDBJ whole genome shotgun (WGS) entry which is preliminary data.</text>
</comment>
<proteinExistence type="inferred from homology"/>